<organism evidence="1 2">
    <name type="scientific">Oedothorax gibbosus</name>
    <dbReference type="NCBI Taxonomy" id="931172"/>
    <lineage>
        <taxon>Eukaryota</taxon>
        <taxon>Metazoa</taxon>
        <taxon>Ecdysozoa</taxon>
        <taxon>Arthropoda</taxon>
        <taxon>Chelicerata</taxon>
        <taxon>Arachnida</taxon>
        <taxon>Araneae</taxon>
        <taxon>Araneomorphae</taxon>
        <taxon>Entelegynae</taxon>
        <taxon>Araneoidea</taxon>
        <taxon>Linyphiidae</taxon>
        <taxon>Erigoninae</taxon>
        <taxon>Oedothorax</taxon>
    </lineage>
</organism>
<evidence type="ECO:0008006" key="3">
    <source>
        <dbReference type="Google" id="ProtNLM"/>
    </source>
</evidence>
<gene>
    <name evidence="1" type="ORF">JTE90_017276</name>
</gene>
<accession>A0AAV6VFX2</accession>
<sequence length="86" mass="10149">MPSPSFLDTYFERNDDFSGILSLHQKKREGCSAFEPSSLATGYRKRFHSIILRHQLRMRNTFPFKDGGFERRFFFSPSLLPLKMVK</sequence>
<keyword evidence="2" id="KW-1185">Reference proteome</keyword>
<comment type="caution">
    <text evidence="1">The sequence shown here is derived from an EMBL/GenBank/DDBJ whole genome shotgun (WGS) entry which is preliminary data.</text>
</comment>
<dbReference type="Proteomes" id="UP000827092">
    <property type="component" value="Unassembled WGS sequence"/>
</dbReference>
<evidence type="ECO:0000313" key="1">
    <source>
        <dbReference type="EMBL" id="KAG8194840.1"/>
    </source>
</evidence>
<name>A0AAV6VFX2_9ARAC</name>
<evidence type="ECO:0000313" key="2">
    <source>
        <dbReference type="Proteomes" id="UP000827092"/>
    </source>
</evidence>
<protein>
    <recommendedName>
        <fullName evidence="3">Maturase K</fullName>
    </recommendedName>
</protein>
<dbReference type="EMBL" id="JAFNEN010000098">
    <property type="protein sequence ID" value="KAG8194840.1"/>
    <property type="molecule type" value="Genomic_DNA"/>
</dbReference>
<proteinExistence type="predicted"/>
<dbReference type="AlphaFoldDB" id="A0AAV6VFX2"/>
<reference evidence="1 2" key="1">
    <citation type="journal article" date="2022" name="Nat. Ecol. Evol.">
        <title>A masculinizing supergene underlies an exaggerated male reproductive morph in a spider.</title>
        <authorList>
            <person name="Hendrickx F."/>
            <person name="De Corte Z."/>
            <person name="Sonet G."/>
            <person name="Van Belleghem S.M."/>
            <person name="Kostlbacher S."/>
            <person name="Vangestel C."/>
        </authorList>
    </citation>
    <scope>NUCLEOTIDE SEQUENCE [LARGE SCALE GENOMIC DNA]</scope>
    <source>
        <strain evidence="1">W744_W776</strain>
    </source>
</reference>